<evidence type="ECO:0008006" key="4">
    <source>
        <dbReference type="Google" id="ProtNLM"/>
    </source>
</evidence>
<accession>A0A024RZE6</accession>
<evidence type="ECO:0000313" key="3">
    <source>
        <dbReference type="Proteomes" id="UP000024376"/>
    </source>
</evidence>
<name>A0A024RZE6_HYPJR</name>
<dbReference type="Proteomes" id="UP000024376">
    <property type="component" value="Unassembled WGS sequence"/>
</dbReference>
<reference evidence="3" key="1">
    <citation type="journal article" date="2013" name="Ind. Biotechnol.">
        <title>Comparative genomics analysis of Trichoderma reesei strains.</title>
        <authorList>
            <person name="Koike H."/>
            <person name="Aerts A."/>
            <person name="LaButti K."/>
            <person name="Grigoriev I.V."/>
            <person name="Baker S.E."/>
        </authorList>
    </citation>
    <scope>NUCLEOTIDE SEQUENCE [LARGE SCALE GENOMIC DNA]</scope>
    <source>
        <strain evidence="3">ATCC 56765 / BCRC 32924 / NRRL 11460 / Rut C-30</strain>
    </source>
</reference>
<dbReference type="EMBL" id="KI911173">
    <property type="protein sequence ID" value="ETR97321.1"/>
    <property type="molecule type" value="Genomic_DNA"/>
</dbReference>
<feature type="signal peptide" evidence="1">
    <location>
        <begin position="1"/>
        <end position="19"/>
    </location>
</feature>
<keyword evidence="1" id="KW-0732">Signal</keyword>
<evidence type="ECO:0000313" key="2">
    <source>
        <dbReference type="EMBL" id="ETR97321.1"/>
    </source>
</evidence>
<gene>
    <name evidence="2" type="ORF">M419DRAFT_91857</name>
</gene>
<proteinExistence type="predicted"/>
<organism evidence="2 3">
    <name type="scientific">Hypocrea jecorina (strain ATCC 56765 / BCRC 32924 / NRRL 11460 / Rut C-30)</name>
    <name type="common">Trichoderma reesei</name>
    <dbReference type="NCBI Taxonomy" id="1344414"/>
    <lineage>
        <taxon>Eukaryota</taxon>
        <taxon>Fungi</taxon>
        <taxon>Dikarya</taxon>
        <taxon>Ascomycota</taxon>
        <taxon>Pezizomycotina</taxon>
        <taxon>Sordariomycetes</taxon>
        <taxon>Hypocreomycetidae</taxon>
        <taxon>Hypocreales</taxon>
        <taxon>Hypocreaceae</taxon>
        <taxon>Trichoderma</taxon>
    </lineage>
</organism>
<sequence length="396" mass="41794">MVKINAAVSLLAMGSGALAFGYGQQPHRYPVEEFVTCSTKLGPQLNRHVQTHWNYKTRTVTFTEKYTTTPHPTVTPTKTKTKTITSVVHTTTTEPTSTDIATITSTSTSYTTTTNIVTETDTETDTTTVTTTPTTTIAAPADFTPIAQEPGFVPRIKGRSVDAASSSNSLFERSKDTLQCKGGPHGPVFWPPLHPQSVSCTKFIEPIVVKRVTYTARPHTRTARPKTKTVTTTLQQTQTETVYPCDITSTVTATTTTVLTSATDSTTTTTTTSTTTESVVAPQQTFQAVCGPDNLVSKANGGQGVASVSTSQPGTFIPVSGTLSPYDCCVSCFNTNACRGSISFASGTCFLVVGTDGVCHANQFTASDRFNTQQGASGTTVSNGPCGLLTNAGSAN</sequence>
<dbReference type="OrthoDB" id="5428787at2759"/>
<dbReference type="HOGENOM" id="CLU_709922_0_0_1"/>
<evidence type="ECO:0000256" key="1">
    <source>
        <dbReference type="SAM" id="SignalP"/>
    </source>
</evidence>
<feature type="chain" id="PRO_5001533446" description="Apple domain-containing protein" evidence="1">
    <location>
        <begin position="20"/>
        <end position="396"/>
    </location>
</feature>
<protein>
    <recommendedName>
        <fullName evidence="4">Apple domain-containing protein</fullName>
    </recommendedName>
</protein>
<dbReference type="KEGG" id="trr:M419DRAFT_91857"/>
<dbReference type="AlphaFoldDB" id="A0A024RZE6"/>